<organism evidence="6">
    <name type="scientific">Cladocopium goreaui</name>
    <dbReference type="NCBI Taxonomy" id="2562237"/>
    <lineage>
        <taxon>Eukaryota</taxon>
        <taxon>Sar</taxon>
        <taxon>Alveolata</taxon>
        <taxon>Dinophyceae</taxon>
        <taxon>Suessiales</taxon>
        <taxon>Symbiodiniaceae</taxon>
        <taxon>Cladocopium</taxon>
    </lineage>
</organism>
<dbReference type="GO" id="GO:0003677">
    <property type="term" value="F:DNA binding"/>
    <property type="evidence" value="ECO:0007669"/>
    <property type="project" value="InterPro"/>
</dbReference>
<dbReference type="Gene3D" id="3.40.50.1000">
    <property type="entry name" value="HAD superfamily/HAD-like"/>
    <property type="match status" value="1"/>
</dbReference>
<dbReference type="InterPro" id="IPR023214">
    <property type="entry name" value="HAD_sf"/>
</dbReference>
<dbReference type="Pfam" id="PF04970">
    <property type="entry name" value="LRAT"/>
    <property type="match status" value="1"/>
</dbReference>
<feature type="region of interest" description="Disordered" evidence="3">
    <location>
        <begin position="186"/>
        <end position="226"/>
    </location>
</feature>
<evidence type="ECO:0000259" key="5">
    <source>
        <dbReference type="PROSITE" id="PS51934"/>
    </source>
</evidence>
<dbReference type="Pfam" id="PF08282">
    <property type="entry name" value="Hydrolase_3"/>
    <property type="match status" value="1"/>
</dbReference>
<proteinExistence type="predicted"/>
<dbReference type="SUPFAM" id="SSF56349">
    <property type="entry name" value="DNA breaking-rejoining enzymes"/>
    <property type="match status" value="1"/>
</dbReference>
<feature type="region of interest" description="Disordered" evidence="3">
    <location>
        <begin position="547"/>
        <end position="691"/>
    </location>
</feature>
<dbReference type="PANTHER" id="PTHR43584">
    <property type="entry name" value="NUCLEOTIDYL TRANSFERASE"/>
    <property type="match status" value="1"/>
</dbReference>
<accession>A0A9P1GNP2</accession>
<sequence length="2531" mass="281854">MVCYHLDLGRSRFIHAAIYVGRGDSPLLKELGFKDLNHLKHYVVEYGSLNQTSFREKKKQIIMNVMNSSVEWQRCGLDYLEPLPARIIVARAVGSINATIDGRGYNLFSNNCQHFATWARYDKKEWLRGAREEKMLVIPSRSALSVALVVAGWTRKVLFVVSVAAFLLVRHLSAENHKMTQTPITFEQVHPPPYPPEDFPSPDPPSPNPPSPKSPRPPGPKSLLRNHYHSNQYNTAKEGQVMFEWTMSEDEMLKIEERILDRRSRELEKEIMQSMQSKHLMELEKAKYLMELEKDRKQEKEQIMHLGRFSSGFSMLSTIIGASAGIIRASSFLFLGGRAAMFPILGRAVRNGWETWKRDGVWKVVACGEALEPPLPSVEGRHRAAWGVSVRALEPWVDGKWRSGGGPCSRNGVARSHSGSDIVDGYVGSLKGQMPGPWIVGGHNPGYLADQPYQAGSAIEFIAYDDKPAAQGRVLATVEDTIGLFEGDFESFRASCLKGAAQKAKATPARDLLDFEPSDEGPEDDPGHPGLAGVDAPRSLAEKLEALKRETAPAGQARKGTKKRKKETEAKQHGRRSALRSQSVSKSKQEKAKRPRVTFAEEPLWFGRNEADDSEENEETDESEEEEQEKKKKDKKEKKAKSSSRRSKKKADRGPFGAGRKVSYGSDSGRKDDSESSEDSEESSFQAGVPEKKSQQLVLMEYADHKPGRLAARLLQKMAQVASRTGAPMNSVLAANVTRTPQAAVQYYLTVLYPQHKEFQKLCAGPSLVVNGQFQRLQSLRHQAQRHLFPLETAGLADAEEQRMASKEQLMEAKMRKWLMGQRGGPKGETQSTEDVKAQPGKGKWKGGKKGDRGKGPIKRQASRGVTLTEGEDWAEEELNGIGNSDEEGRPNLRPKLEEGKIQPYSIERWQSQVRGLLTKQVSYGSVGRHLLDLILTMDGPMGDFSRRYASTQPPPASRPTRQRRGDVLPIHPSAVKTGLRGVNAENLHWVQATVMMLDYFYCCGWTKPICVPMDPGLSPNQEEAIEILAQTIDRNIMVADQLPPTPKVKELLSSKKFDYMGSPIEHMQDLDAEKVIAAWPAEGSAGVKLITEFLEGEVLTTVSDPTGWWLQDDRMPLKRTRSRVRATDEVWYKICKAAHARNMMRPMADSELHKDRNGHYITNGAGAVAKRKEVGGQVVEVQRFISVLIPTNEHSVQLTGEQDSLPYVGQLTGVVLEEETDLYMESEDFTSAFNLFAVPESWLPHFAFSKKVCASAFGGTKGHEVRPALAVVPMGWHSAVALIQAAVRNIVFTRCGVPRTTSVEKGLPLPDTNEMTVVYLDNFDELRKVRKFGSELELGRASPAHQRFNEVCDELGLSRNRAKQLIMSLTGGIQGGELDGRTGVLKVAKDKLLSFVAISLGMLQSENWKEFHIRHWTGKAAFVAAFRRCQVSGTISCTDASPTGGGCATASAFKDRGLEVPPAMEEKGTCAMCSQELESEPGRVKYPCPRDCGAFGCSVRCAQSHFEFGPCVRMGVSVPRFGERFCGPNYPLTKAVALQGGAVQRPLDILVSDNSWDFFSEPGRKALEHLEEDPALRWRHWGPNCRTFSRARGRPINLKGKGKIKGPARVRSEAQPWGLDRVGKNDQVKVRQDNKMAKRSLRGGREDPVTTGVPHDGVVTMLLWGPPHQVDIPFEQLKVRETPQGLEFDTAQESEYPWRMCLAYAEAIVADLKDLVVPPIGTAKLDMGHMLYNQIMGSTRGLQSEDLVYKLVVDVEKMLRQMEPGFEKQHLAGLARSVGLRGTDVRLVATKEEGSGREVLTPYPAFKWFWRNVLAYRWGTPQHINVLEMTAILTELRRRSRDSGQFRKRYINVIDSMVCYYAMSKGQDTAVMPPKLHLRFKGITPKTVALYRREVQRFLDYATAELGRLPINVVELDECMGEFINELYQVRDHVPFRAVPMPWGVAKTLAAAAYEGGHHDLSLLLLLGYAFYLRTMELVALKTTDVHVDRRSDTIILTLAKTKTARNHQQTVAEQLMPTSVLVLGGLVPIRLETLRLARSFAGIRAAATTAAEGLRRGNRAPCADAEDPVLQALRGLLSELPAVSKEEGCQVACALTFEAFDDLAKSTARGVWRGKGASRAQEAATGRNVVIPLGGVGSRFQTEGYLQRPKPFIPVLGKPMIRWVVDNLSLAADDALVVIYNPNWMSMDNFMQEQLADRDPRIRLVKLPGPTRGAAETVLIGLKSLPPEMLKRPTLLADGDTFYTADVVQRFRDVAKTHNAVFCFKDTQPKPMYSYITMDAADNIKEVKEKIKISDWANTGCYCFRDGQELEKECQELIKRGETQLSQDQKGEFYTSGVIAAMISKGAPFRGLKLERQDFHVLGTPTQVAEWCAKWPNQPKMRFVFDLHGTLITENGKSIERNLRLCRALKKQGHHVAIWTERSAEEGASVLELLQKLGVEYHEVHFGKVVADFYIDDRGVDPLLGELDKQIGFYPSDVKVQEASSDVATARLRVGMAVASPRPSKETLMGLAVGLTLGVLLGYSVARRS</sequence>
<keyword evidence="4" id="KW-0472">Membrane</keyword>
<dbReference type="Proteomes" id="UP001152797">
    <property type="component" value="Unassembled WGS sequence"/>
</dbReference>
<dbReference type="InterPro" id="IPR007053">
    <property type="entry name" value="LRAT_dom"/>
</dbReference>
<keyword evidence="1" id="KW-0808">Transferase</keyword>
<evidence type="ECO:0000256" key="3">
    <source>
        <dbReference type="SAM" id="MobiDB-lite"/>
    </source>
</evidence>
<evidence type="ECO:0000256" key="4">
    <source>
        <dbReference type="SAM" id="Phobius"/>
    </source>
</evidence>
<feature type="region of interest" description="Disordered" evidence="3">
    <location>
        <begin position="821"/>
        <end position="894"/>
    </location>
</feature>
<feature type="transmembrane region" description="Helical" evidence="4">
    <location>
        <begin position="2510"/>
        <end position="2528"/>
    </location>
</feature>
<dbReference type="InterPro" id="IPR011010">
    <property type="entry name" value="DNA_brk_join_enz"/>
</dbReference>
<dbReference type="EMBL" id="CAMXCT010006678">
    <property type="protein sequence ID" value="CAI4018140.1"/>
    <property type="molecule type" value="Genomic_DNA"/>
</dbReference>
<keyword evidence="4" id="KW-1133">Transmembrane helix</keyword>
<dbReference type="GO" id="GO:0016779">
    <property type="term" value="F:nucleotidyltransferase activity"/>
    <property type="evidence" value="ECO:0007669"/>
    <property type="project" value="UniProtKB-KW"/>
</dbReference>
<dbReference type="Gene3D" id="3.90.550.10">
    <property type="entry name" value="Spore Coat Polysaccharide Biosynthesis Protein SpsA, Chain A"/>
    <property type="match status" value="1"/>
</dbReference>
<keyword evidence="2" id="KW-0548">Nucleotidyltransferase</keyword>
<dbReference type="InterPro" id="IPR050065">
    <property type="entry name" value="GlmU-like"/>
</dbReference>
<evidence type="ECO:0000256" key="2">
    <source>
        <dbReference type="ARBA" id="ARBA00022695"/>
    </source>
</evidence>
<dbReference type="SUPFAM" id="SSF53448">
    <property type="entry name" value="Nucleotide-diphospho-sugar transferases"/>
    <property type="match status" value="1"/>
</dbReference>
<feature type="compositionally biased region" description="Acidic residues" evidence="3">
    <location>
        <begin position="514"/>
        <end position="524"/>
    </location>
</feature>
<feature type="region of interest" description="Disordered" evidence="3">
    <location>
        <begin position="507"/>
        <end position="535"/>
    </location>
</feature>
<keyword evidence="4" id="KW-0812">Transmembrane</keyword>
<dbReference type="InterPro" id="IPR025877">
    <property type="entry name" value="MobA-like_NTP_Trfase"/>
</dbReference>
<feature type="compositionally biased region" description="Acidic residues" evidence="3">
    <location>
        <begin position="612"/>
        <end position="627"/>
    </location>
</feature>
<dbReference type="PROSITE" id="PS51934">
    <property type="entry name" value="LRAT"/>
    <property type="match status" value="1"/>
</dbReference>
<feature type="compositionally biased region" description="Acidic residues" evidence="3">
    <location>
        <begin position="870"/>
        <end position="879"/>
    </location>
</feature>
<evidence type="ECO:0000313" key="6">
    <source>
        <dbReference type="EMBL" id="CAI4018140.1"/>
    </source>
</evidence>
<dbReference type="EMBL" id="CAMXCT020006678">
    <property type="protein sequence ID" value="CAL1171515.1"/>
    <property type="molecule type" value="Genomic_DNA"/>
</dbReference>
<evidence type="ECO:0000313" key="7">
    <source>
        <dbReference type="EMBL" id="CAL1171515.1"/>
    </source>
</evidence>
<dbReference type="EMBL" id="CAMXCT030006678">
    <property type="protein sequence ID" value="CAL4805452.1"/>
    <property type="molecule type" value="Genomic_DNA"/>
</dbReference>
<name>A0A9P1GNP2_9DINO</name>
<keyword evidence="9" id="KW-1185">Reference proteome</keyword>
<dbReference type="SUPFAM" id="SSF56784">
    <property type="entry name" value="HAD-like"/>
    <property type="match status" value="1"/>
</dbReference>
<dbReference type="InterPro" id="IPR036412">
    <property type="entry name" value="HAD-like_sf"/>
</dbReference>
<evidence type="ECO:0000256" key="1">
    <source>
        <dbReference type="ARBA" id="ARBA00022679"/>
    </source>
</evidence>
<feature type="domain" description="LRAT" evidence="5">
    <location>
        <begin position="5"/>
        <end position="128"/>
    </location>
</feature>
<feature type="compositionally biased region" description="Pro residues" evidence="3">
    <location>
        <begin position="190"/>
        <end position="220"/>
    </location>
</feature>
<evidence type="ECO:0000313" key="8">
    <source>
        <dbReference type="EMBL" id="CAL4805452.1"/>
    </source>
</evidence>
<protein>
    <submittedName>
        <fullName evidence="8">Bifunctional protein GlmU</fullName>
    </submittedName>
</protein>
<reference evidence="6" key="1">
    <citation type="submission" date="2022-10" db="EMBL/GenBank/DDBJ databases">
        <authorList>
            <person name="Chen Y."/>
            <person name="Dougan E. K."/>
            <person name="Chan C."/>
            <person name="Rhodes N."/>
            <person name="Thang M."/>
        </authorList>
    </citation>
    <scope>NUCLEOTIDE SEQUENCE</scope>
</reference>
<comment type="caution">
    <text evidence="6">The sequence shown here is derived from an EMBL/GenBank/DDBJ whole genome shotgun (WGS) entry which is preliminary data.</text>
</comment>
<feature type="compositionally biased region" description="Basic residues" evidence="3">
    <location>
        <begin position="632"/>
        <end position="651"/>
    </location>
</feature>
<dbReference type="PANTHER" id="PTHR43584:SF8">
    <property type="entry name" value="N-ACETYLMURAMATE ALPHA-1-PHOSPHATE URIDYLYLTRANSFERASE"/>
    <property type="match status" value="1"/>
</dbReference>
<reference evidence="7" key="2">
    <citation type="submission" date="2024-04" db="EMBL/GenBank/DDBJ databases">
        <authorList>
            <person name="Chen Y."/>
            <person name="Shah S."/>
            <person name="Dougan E. K."/>
            <person name="Thang M."/>
            <person name="Chan C."/>
        </authorList>
    </citation>
    <scope>NUCLEOTIDE SEQUENCE [LARGE SCALE GENOMIC DNA]</scope>
</reference>
<dbReference type="Gene3D" id="3.90.1720.10">
    <property type="entry name" value="endopeptidase domain like (from Nostoc punctiforme)"/>
    <property type="match status" value="1"/>
</dbReference>
<evidence type="ECO:0000313" key="9">
    <source>
        <dbReference type="Proteomes" id="UP001152797"/>
    </source>
</evidence>
<dbReference type="OrthoDB" id="448163at2759"/>
<dbReference type="InterPro" id="IPR029044">
    <property type="entry name" value="Nucleotide-diphossugar_trans"/>
</dbReference>
<gene>
    <name evidence="6" type="ORF">C1SCF055_LOCUS42734</name>
</gene>
<feature type="region of interest" description="Disordered" evidence="3">
    <location>
        <begin position="945"/>
        <end position="969"/>
    </location>
</feature>
<dbReference type="Pfam" id="PF12804">
    <property type="entry name" value="NTP_transf_3"/>
    <property type="match status" value="1"/>
</dbReference>